<organism evidence="1 2">
    <name type="scientific">Panicum miliaceum</name>
    <name type="common">Proso millet</name>
    <name type="synonym">Broomcorn millet</name>
    <dbReference type="NCBI Taxonomy" id="4540"/>
    <lineage>
        <taxon>Eukaryota</taxon>
        <taxon>Viridiplantae</taxon>
        <taxon>Streptophyta</taxon>
        <taxon>Embryophyta</taxon>
        <taxon>Tracheophyta</taxon>
        <taxon>Spermatophyta</taxon>
        <taxon>Magnoliopsida</taxon>
        <taxon>Liliopsida</taxon>
        <taxon>Poales</taxon>
        <taxon>Poaceae</taxon>
        <taxon>PACMAD clade</taxon>
        <taxon>Panicoideae</taxon>
        <taxon>Panicodae</taxon>
        <taxon>Paniceae</taxon>
        <taxon>Panicinae</taxon>
        <taxon>Panicum</taxon>
        <taxon>Panicum sect. Panicum</taxon>
    </lineage>
</organism>
<keyword evidence="2" id="KW-1185">Reference proteome</keyword>
<reference evidence="2" key="1">
    <citation type="journal article" date="2019" name="Nat. Commun.">
        <title>The genome of broomcorn millet.</title>
        <authorList>
            <person name="Zou C."/>
            <person name="Miki D."/>
            <person name="Li D."/>
            <person name="Tang Q."/>
            <person name="Xiao L."/>
            <person name="Rajput S."/>
            <person name="Deng P."/>
            <person name="Jia W."/>
            <person name="Huang R."/>
            <person name="Zhang M."/>
            <person name="Sun Y."/>
            <person name="Hu J."/>
            <person name="Fu X."/>
            <person name="Schnable P.S."/>
            <person name="Li F."/>
            <person name="Zhang H."/>
            <person name="Feng B."/>
            <person name="Zhu X."/>
            <person name="Liu R."/>
            <person name="Schnable J.C."/>
            <person name="Zhu J.-K."/>
            <person name="Zhang H."/>
        </authorList>
    </citation>
    <scope>NUCLEOTIDE SEQUENCE [LARGE SCALE GENOMIC DNA]</scope>
</reference>
<proteinExistence type="predicted"/>
<evidence type="ECO:0000313" key="1">
    <source>
        <dbReference type="EMBL" id="RLM58096.1"/>
    </source>
</evidence>
<protein>
    <submittedName>
        <fullName evidence="1">Agmatine coumaroyltransferase-1-like</fullName>
    </submittedName>
</protein>
<dbReference type="EMBL" id="PQIB02000017">
    <property type="protein sequence ID" value="RLM58096.1"/>
    <property type="molecule type" value="Genomic_DNA"/>
</dbReference>
<comment type="caution">
    <text evidence="1">The sequence shown here is derived from an EMBL/GenBank/DDBJ whole genome shotgun (WGS) entry which is preliminary data.</text>
</comment>
<dbReference type="OrthoDB" id="674773at2759"/>
<dbReference type="STRING" id="4540.A0A3L6PGV5"/>
<sequence>MDVQVQRTLVIPPPPSAEVPPTVFDLVAPAYRVTVLFAYAPPNPTNAALLHALADTLPRFPLLTARRPSQPDHRRPFFLTGKGGAGALVVEAAVSSRDLARLHVPVDGATPHVLPAVGDEDNVLLPDVAADSWLHLELHRLDFGCGGRLAGILPAHSPLDGAVVLIPGLGKAGGVDVFASLWHKHAEVLRDIAYAMD</sequence>
<dbReference type="Proteomes" id="UP000275267">
    <property type="component" value="Unassembled WGS sequence"/>
</dbReference>
<dbReference type="AlphaFoldDB" id="A0A3L6PGV5"/>
<dbReference type="GO" id="GO:0016747">
    <property type="term" value="F:acyltransferase activity, transferring groups other than amino-acyl groups"/>
    <property type="evidence" value="ECO:0007669"/>
    <property type="project" value="UniProtKB-ARBA"/>
</dbReference>
<evidence type="ECO:0000313" key="2">
    <source>
        <dbReference type="Proteomes" id="UP000275267"/>
    </source>
</evidence>
<name>A0A3L6PGV5_PANMI</name>
<accession>A0A3L6PGV5</accession>
<gene>
    <name evidence="1" type="ORF">C2845_PM18G00020</name>
</gene>
<dbReference type="Gene3D" id="3.30.559.10">
    <property type="entry name" value="Chloramphenicol acetyltransferase-like domain"/>
    <property type="match status" value="1"/>
</dbReference>
<dbReference type="InterPro" id="IPR023213">
    <property type="entry name" value="CAT-like_dom_sf"/>
</dbReference>